<dbReference type="CDD" id="cd00761">
    <property type="entry name" value="Glyco_tranf_GTA_type"/>
    <property type="match status" value="1"/>
</dbReference>
<dbReference type="AlphaFoldDB" id="A0A974Y1M2"/>
<evidence type="ECO:0000259" key="6">
    <source>
        <dbReference type="Pfam" id="PF00535"/>
    </source>
</evidence>
<keyword evidence="8" id="KW-1185">Reference proteome</keyword>
<dbReference type="GO" id="GO:0016757">
    <property type="term" value="F:glycosyltransferase activity"/>
    <property type="evidence" value="ECO:0007669"/>
    <property type="project" value="UniProtKB-KW"/>
</dbReference>
<dbReference type="KEGG" id="lsf:I8J32_003060"/>
<protein>
    <submittedName>
        <fullName evidence="7">Glycosyltransferase family 2 protein</fullName>
    </submittedName>
</protein>
<dbReference type="EMBL" id="CP071518">
    <property type="protein sequence ID" value="QSX78920.1"/>
    <property type="molecule type" value="Genomic_DNA"/>
</dbReference>
<name>A0A974Y1M2_9GAMM</name>
<dbReference type="SUPFAM" id="SSF53448">
    <property type="entry name" value="Nucleotide-diphospho-sugar transferases"/>
    <property type="match status" value="1"/>
</dbReference>
<feature type="domain" description="Glycosyltransferase 2-like" evidence="6">
    <location>
        <begin position="20"/>
        <end position="111"/>
    </location>
</feature>
<dbReference type="InterPro" id="IPR001173">
    <property type="entry name" value="Glyco_trans_2-like"/>
</dbReference>
<evidence type="ECO:0000313" key="8">
    <source>
        <dbReference type="Proteomes" id="UP000639274"/>
    </source>
</evidence>
<accession>A0A974Y1M2</accession>
<organism evidence="7 8">
    <name type="scientific">Agrilutibacter solisilvae</name>
    <dbReference type="NCBI Taxonomy" id="2763317"/>
    <lineage>
        <taxon>Bacteria</taxon>
        <taxon>Pseudomonadati</taxon>
        <taxon>Pseudomonadota</taxon>
        <taxon>Gammaproteobacteria</taxon>
        <taxon>Lysobacterales</taxon>
        <taxon>Lysobacteraceae</taxon>
        <taxon>Agrilutibacter</taxon>
    </lineage>
</organism>
<dbReference type="RefSeq" id="WP_200615263.1">
    <property type="nucleotide sequence ID" value="NZ_CP071518.1"/>
</dbReference>
<evidence type="ECO:0000256" key="3">
    <source>
        <dbReference type="ARBA" id="ARBA00022676"/>
    </source>
</evidence>
<gene>
    <name evidence="7" type="ORF">I8J32_003060</name>
</gene>
<sequence>MSDVPSPASAPSRLPRIVAVLAARNEERFLKTCLENLFRQGVEVYVCDNGSTDRTVEIAKAYLGAGVIGIEHIPFDGTYQWERILQRKEALFRELDADWLMHVDADEIHLPPPGHASIAAAIAAADAQGYEAVEFAEFTFLPTREAPDHDHPDFVQQLRTYYPFRPRSPHCVRAFRKQPVPMEIAWSGGHHVRFQAPGKPVQPPLFPEQFRMKHYIFLSADHASRKYPGRKYHDDEVNRLRWHGWRPRLRTEQIALPSAAHLRTTANDDDLDSTSPWTKHWLDQCAAS</sequence>
<keyword evidence="5" id="KW-0472">Membrane</keyword>
<dbReference type="Proteomes" id="UP000639274">
    <property type="component" value="Chromosome"/>
</dbReference>
<keyword evidence="4" id="KW-0808">Transferase</keyword>
<evidence type="ECO:0000256" key="2">
    <source>
        <dbReference type="ARBA" id="ARBA00022475"/>
    </source>
</evidence>
<reference evidence="7 8" key="1">
    <citation type="submission" date="2021-03" db="EMBL/GenBank/DDBJ databases">
        <title>Lysobacter sp. nov. isolated from soil of gangwondo yeongwol, south Korea.</title>
        <authorList>
            <person name="Kim K.R."/>
            <person name="Kim K.H."/>
            <person name="Jeon C.O."/>
        </authorList>
    </citation>
    <scope>NUCLEOTIDE SEQUENCE [LARGE SCALE GENOMIC DNA]</scope>
    <source>
        <strain evidence="7 8">R19</strain>
    </source>
</reference>
<comment type="subcellular location">
    <subcellularLocation>
        <location evidence="1">Cell membrane</location>
    </subcellularLocation>
</comment>
<evidence type="ECO:0000256" key="1">
    <source>
        <dbReference type="ARBA" id="ARBA00004236"/>
    </source>
</evidence>
<evidence type="ECO:0000256" key="4">
    <source>
        <dbReference type="ARBA" id="ARBA00022679"/>
    </source>
</evidence>
<keyword evidence="3" id="KW-0328">Glycosyltransferase</keyword>
<dbReference type="PANTHER" id="PTHR43646:SF2">
    <property type="entry name" value="GLYCOSYLTRANSFERASE 2-LIKE DOMAIN-CONTAINING PROTEIN"/>
    <property type="match status" value="1"/>
</dbReference>
<keyword evidence="2" id="KW-1003">Cell membrane</keyword>
<dbReference type="InterPro" id="IPR029044">
    <property type="entry name" value="Nucleotide-diphossugar_trans"/>
</dbReference>
<dbReference type="PANTHER" id="PTHR43646">
    <property type="entry name" value="GLYCOSYLTRANSFERASE"/>
    <property type="match status" value="1"/>
</dbReference>
<evidence type="ECO:0000256" key="5">
    <source>
        <dbReference type="ARBA" id="ARBA00023136"/>
    </source>
</evidence>
<dbReference type="Gene3D" id="3.90.550.10">
    <property type="entry name" value="Spore Coat Polysaccharide Biosynthesis Protein SpsA, Chain A"/>
    <property type="match status" value="1"/>
</dbReference>
<dbReference type="Pfam" id="PF00535">
    <property type="entry name" value="Glycos_transf_2"/>
    <property type="match status" value="1"/>
</dbReference>
<dbReference type="GO" id="GO:0005886">
    <property type="term" value="C:plasma membrane"/>
    <property type="evidence" value="ECO:0007669"/>
    <property type="project" value="UniProtKB-SubCell"/>
</dbReference>
<proteinExistence type="predicted"/>
<evidence type="ECO:0000313" key="7">
    <source>
        <dbReference type="EMBL" id="QSX78920.1"/>
    </source>
</evidence>